<dbReference type="InterPro" id="IPR003594">
    <property type="entry name" value="HATPase_dom"/>
</dbReference>
<evidence type="ECO:0000313" key="2">
    <source>
        <dbReference type="EMBL" id="ETW98317.1"/>
    </source>
</evidence>
<comment type="caution">
    <text evidence="2">The sequence shown here is derived from an EMBL/GenBank/DDBJ whole genome shotgun (WGS) entry which is preliminary data.</text>
</comment>
<dbReference type="Pfam" id="PF13581">
    <property type="entry name" value="HATPase_c_2"/>
    <property type="match status" value="1"/>
</dbReference>
<name>W4LK31_ENTF1</name>
<dbReference type="InterPro" id="IPR036890">
    <property type="entry name" value="HATPase_C_sf"/>
</dbReference>
<dbReference type="SUPFAM" id="SSF55874">
    <property type="entry name" value="ATPase domain of HSP90 chaperone/DNA topoisomerase II/histidine kinase"/>
    <property type="match status" value="1"/>
</dbReference>
<proteinExistence type="predicted"/>
<evidence type="ECO:0000259" key="1">
    <source>
        <dbReference type="Pfam" id="PF13581"/>
    </source>
</evidence>
<dbReference type="CDD" id="cd16934">
    <property type="entry name" value="HATPase_RsbT-like"/>
    <property type="match status" value="1"/>
</dbReference>
<dbReference type="EMBL" id="AZHW01000565">
    <property type="protein sequence ID" value="ETW98317.1"/>
    <property type="molecule type" value="Genomic_DNA"/>
</dbReference>
<dbReference type="Proteomes" id="UP000019141">
    <property type="component" value="Unassembled WGS sequence"/>
</dbReference>
<reference evidence="2 3" key="1">
    <citation type="journal article" date="2014" name="Nature">
        <title>An environmental bacterial taxon with a large and distinct metabolic repertoire.</title>
        <authorList>
            <person name="Wilson M.C."/>
            <person name="Mori T."/>
            <person name="Ruckert C."/>
            <person name="Uria A.R."/>
            <person name="Helf M.J."/>
            <person name="Takada K."/>
            <person name="Gernert C."/>
            <person name="Steffens U.A."/>
            <person name="Heycke N."/>
            <person name="Schmitt S."/>
            <person name="Rinke C."/>
            <person name="Helfrich E.J."/>
            <person name="Brachmann A.O."/>
            <person name="Gurgui C."/>
            <person name="Wakimoto T."/>
            <person name="Kracht M."/>
            <person name="Crusemann M."/>
            <person name="Hentschel U."/>
            <person name="Abe I."/>
            <person name="Matsunaga S."/>
            <person name="Kalinowski J."/>
            <person name="Takeyama H."/>
            <person name="Piel J."/>
        </authorList>
    </citation>
    <scope>NUCLEOTIDE SEQUENCE [LARGE SCALE GENOMIC DNA]</scope>
    <source>
        <strain evidence="3">TSY1</strain>
    </source>
</reference>
<organism evidence="2 3">
    <name type="scientific">Entotheonella factor</name>
    <dbReference type="NCBI Taxonomy" id="1429438"/>
    <lineage>
        <taxon>Bacteria</taxon>
        <taxon>Pseudomonadati</taxon>
        <taxon>Nitrospinota/Tectimicrobiota group</taxon>
        <taxon>Candidatus Tectimicrobiota</taxon>
        <taxon>Candidatus Entotheonellia</taxon>
        <taxon>Candidatus Entotheonellales</taxon>
        <taxon>Candidatus Entotheonellaceae</taxon>
        <taxon>Candidatus Entotheonella</taxon>
    </lineage>
</organism>
<protein>
    <recommendedName>
        <fullName evidence="1">Histidine kinase/HSP90-like ATPase domain-containing protein</fullName>
    </recommendedName>
</protein>
<keyword evidence="3" id="KW-1185">Reference proteome</keyword>
<dbReference type="AlphaFoldDB" id="W4LK31"/>
<dbReference type="HOGENOM" id="CLU_129722_1_0_7"/>
<sequence length="167" mass="17764">MPGETQISHEQPTRYTMGICKPGSPAGELKQLGQPMVVPVTAEHQVIQAWQTVRTLAESDGFGRVVTYYVVTSVAELANNLVLHASRGGTISMVLVRQGDRKGIEVVAEDDGPGIADISQALQDGFSTIGGMGSGLPGVVRLMDECEITSTLGSGTRVVARKWQPCR</sequence>
<gene>
    <name evidence="2" type="ORF">ETSY1_19285</name>
</gene>
<dbReference type="Gene3D" id="3.30.565.10">
    <property type="entry name" value="Histidine kinase-like ATPase, C-terminal domain"/>
    <property type="match status" value="1"/>
</dbReference>
<evidence type="ECO:0000313" key="3">
    <source>
        <dbReference type="Proteomes" id="UP000019141"/>
    </source>
</evidence>
<accession>W4LK31</accession>
<feature type="domain" description="Histidine kinase/HSP90-like ATPase" evidence="1">
    <location>
        <begin position="42"/>
        <end position="162"/>
    </location>
</feature>